<comment type="pathway">
    <text evidence="3">Cofactor biosynthesis; tetrahydrofolate biosynthesis; 7,8-dihydrofolate from 2-amino-4-hydroxy-6-hydroxymethyl-7,8-dihydropteridine diphosphate and 4-aminobenzoate: step 2/2.</text>
</comment>
<comment type="function">
    <text evidence="2">Functions in two distinct reactions of the de novo folate biosynthetic pathway. Catalyzes the addition of a glutamate residue to dihydropteroate (7,8-dihydropteroate or H2Pte) to form dihydrofolate (7,8-dihydrofolate monoglutamate or H2Pte-Glu). Also catalyzes successive additions of L-glutamate to tetrahydrofolate or 10-formyltetrahydrofolate or 5,10-methylenetetrahydrofolate, leading to folylpolyglutamate derivatives.</text>
</comment>
<comment type="similarity">
    <text evidence="5">Belongs to the folylpolyglutamate synthase family.</text>
</comment>
<evidence type="ECO:0000256" key="3">
    <source>
        <dbReference type="ARBA" id="ARBA00004799"/>
    </source>
</evidence>
<evidence type="ECO:0000256" key="9">
    <source>
        <dbReference type="ARBA" id="ARBA00022598"/>
    </source>
</evidence>
<keyword evidence="11" id="KW-0547">Nucleotide-binding</keyword>
<keyword evidence="12" id="KW-0067">ATP-binding</keyword>
<evidence type="ECO:0000256" key="8">
    <source>
        <dbReference type="ARBA" id="ARBA00019357"/>
    </source>
</evidence>
<dbReference type="Pfam" id="PF02875">
    <property type="entry name" value="Mur_ligase_C"/>
    <property type="match status" value="1"/>
</dbReference>
<evidence type="ECO:0000256" key="17">
    <source>
        <dbReference type="ARBA" id="ARBA00032510"/>
    </source>
</evidence>
<keyword evidence="25" id="KW-1185">Reference proteome</keyword>
<dbReference type="Proteomes" id="UP000188273">
    <property type="component" value="Chromosome"/>
</dbReference>
<dbReference type="PROSITE" id="PS01012">
    <property type="entry name" value="FOLYLPOLYGLU_SYNT_2"/>
    <property type="match status" value="1"/>
</dbReference>
<evidence type="ECO:0000313" key="25">
    <source>
        <dbReference type="Proteomes" id="UP000188273"/>
    </source>
</evidence>
<evidence type="ECO:0000256" key="14">
    <source>
        <dbReference type="ARBA" id="ARBA00022909"/>
    </source>
</evidence>
<dbReference type="InterPro" id="IPR036565">
    <property type="entry name" value="Mur-like_cat_sf"/>
</dbReference>
<keyword evidence="14" id="KW-0289">Folate biosynthesis</keyword>
<evidence type="ECO:0000256" key="2">
    <source>
        <dbReference type="ARBA" id="ARBA00002714"/>
    </source>
</evidence>
<reference evidence="25" key="1">
    <citation type="submission" date="2017-02" db="EMBL/GenBank/DDBJ databases">
        <title>Comparative genomics and description of representatives of a novel lineage of planctomycetes thriving in anoxic sediments.</title>
        <authorList>
            <person name="Spring S."/>
            <person name="Bunk B."/>
            <person name="Sproer C."/>
            <person name="Klenk H.-P."/>
        </authorList>
    </citation>
    <scope>NUCLEOTIDE SEQUENCE [LARGE SCALE GENOMIC DNA]</scope>
    <source>
        <strain evidence="25">L21-RPul-D3</strain>
    </source>
</reference>
<keyword evidence="13" id="KW-0460">Magnesium</keyword>
<keyword evidence="10" id="KW-0479">Metal-binding</keyword>
<evidence type="ECO:0000256" key="13">
    <source>
        <dbReference type="ARBA" id="ARBA00022842"/>
    </source>
</evidence>
<dbReference type="GO" id="GO:0046872">
    <property type="term" value="F:metal ion binding"/>
    <property type="evidence" value="ECO:0007669"/>
    <property type="project" value="UniProtKB-KW"/>
</dbReference>
<evidence type="ECO:0000256" key="16">
    <source>
        <dbReference type="ARBA" id="ARBA00030592"/>
    </source>
</evidence>
<organism evidence="24 25">
    <name type="scientific">Sedimentisphaera cyanobacteriorum</name>
    <dbReference type="NCBI Taxonomy" id="1940790"/>
    <lineage>
        <taxon>Bacteria</taxon>
        <taxon>Pseudomonadati</taxon>
        <taxon>Planctomycetota</taxon>
        <taxon>Phycisphaerae</taxon>
        <taxon>Sedimentisphaerales</taxon>
        <taxon>Sedimentisphaeraceae</taxon>
        <taxon>Sedimentisphaera</taxon>
    </lineage>
</organism>
<dbReference type="Gene3D" id="3.90.190.20">
    <property type="entry name" value="Mur ligase, C-terminal domain"/>
    <property type="match status" value="1"/>
</dbReference>
<dbReference type="Pfam" id="PF08245">
    <property type="entry name" value="Mur_ligase_M"/>
    <property type="match status" value="1"/>
</dbReference>
<evidence type="ECO:0000259" key="23">
    <source>
        <dbReference type="Pfam" id="PF08245"/>
    </source>
</evidence>
<evidence type="ECO:0000256" key="20">
    <source>
        <dbReference type="ARBA" id="ARBA00049035"/>
    </source>
</evidence>
<dbReference type="EC" id="6.3.2.12" evidence="6"/>
<dbReference type="InterPro" id="IPR001645">
    <property type="entry name" value="Folylpolyglutamate_synth"/>
</dbReference>
<dbReference type="EMBL" id="CP019633">
    <property type="protein sequence ID" value="AQQ09925.1"/>
    <property type="molecule type" value="Genomic_DNA"/>
</dbReference>
<comment type="catalytic activity">
    <reaction evidence="21">
        <text>7,8-dihydropteroate + L-glutamate + ATP = 7,8-dihydrofolate + ADP + phosphate + H(+)</text>
        <dbReference type="Rhea" id="RHEA:23584"/>
        <dbReference type="ChEBI" id="CHEBI:15378"/>
        <dbReference type="ChEBI" id="CHEBI:17839"/>
        <dbReference type="ChEBI" id="CHEBI:29985"/>
        <dbReference type="ChEBI" id="CHEBI:30616"/>
        <dbReference type="ChEBI" id="CHEBI:43474"/>
        <dbReference type="ChEBI" id="CHEBI:57451"/>
        <dbReference type="ChEBI" id="CHEBI:456216"/>
        <dbReference type="EC" id="6.3.2.12"/>
    </reaction>
</comment>
<dbReference type="EC" id="6.3.2.17" evidence="7"/>
<dbReference type="GO" id="GO:0004326">
    <property type="term" value="F:tetrahydrofolylpolyglutamate synthase activity"/>
    <property type="evidence" value="ECO:0007669"/>
    <property type="project" value="UniProtKB-EC"/>
</dbReference>
<dbReference type="OrthoDB" id="9809356at2"/>
<dbReference type="GO" id="GO:0005737">
    <property type="term" value="C:cytoplasm"/>
    <property type="evidence" value="ECO:0007669"/>
    <property type="project" value="TreeGrafter"/>
</dbReference>
<dbReference type="AlphaFoldDB" id="A0A1Q2HRR4"/>
<dbReference type="InterPro" id="IPR018109">
    <property type="entry name" value="Folylpolyglutamate_synth_CS"/>
</dbReference>
<dbReference type="GO" id="GO:0008841">
    <property type="term" value="F:dihydrofolate synthase activity"/>
    <property type="evidence" value="ECO:0007669"/>
    <property type="project" value="UniProtKB-EC"/>
</dbReference>
<comment type="pathway">
    <text evidence="4">Cofactor biosynthesis; tetrahydrofolylpolyglutamate biosynthesis.</text>
</comment>
<evidence type="ECO:0000256" key="12">
    <source>
        <dbReference type="ARBA" id="ARBA00022840"/>
    </source>
</evidence>
<evidence type="ECO:0000256" key="21">
    <source>
        <dbReference type="ARBA" id="ARBA00049161"/>
    </source>
</evidence>
<evidence type="ECO:0000256" key="18">
    <source>
        <dbReference type="ARBA" id="ARBA00047493"/>
    </source>
</evidence>
<dbReference type="Gene3D" id="3.40.1190.10">
    <property type="entry name" value="Mur-like, catalytic domain"/>
    <property type="match status" value="1"/>
</dbReference>
<dbReference type="RefSeq" id="WP_077540684.1">
    <property type="nucleotide sequence ID" value="NZ_CP019633.1"/>
</dbReference>
<evidence type="ECO:0000256" key="5">
    <source>
        <dbReference type="ARBA" id="ARBA00008276"/>
    </source>
</evidence>
<comment type="cofactor">
    <cofactor evidence="1">
        <name>Mg(2+)</name>
        <dbReference type="ChEBI" id="CHEBI:18420"/>
    </cofactor>
</comment>
<keyword evidence="9 24" id="KW-0436">Ligase</keyword>
<dbReference type="PANTHER" id="PTHR11136:SF0">
    <property type="entry name" value="DIHYDROFOLATE SYNTHETASE-RELATED"/>
    <property type="match status" value="1"/>
</dbReference>
<comment type="catalytic activity">
    <reaction evidence="18">
        <text>(6S)-5,6,7,8-tetrahydrofolyl-(gamma-L-Glu)(n) + L-glutamate + ATP = (6S)-5,6,7,8-tetrahydrofolyl-(gamma-L-Glu)(n+1) + ADP + phosphate + H(+)</text>
        <dbReference type="Rhea" id="RHEA:10580"/>
        <dbReference type="Rhea" id="RHEA-COMP:14738"/>
        <dbReference type="Rhea" id="RHEA-COMP:14740"/>
        <dbReference type="ChEBI" id="CHEBI:15378"/>
        <dbReference type="ChEBI" id="CHEBI:29985"/>
        <dbReference type="ChEBI" id="CHEBI:30616"/>
        <dbReference type="ChEBI" id="CHEBI:43474"/>
        <dbReference type="ChEBI" id="CHEBI:141005"/>
        <dbReference type="ChEBI" id="CHEBI:456216"/>
        <dbReference type="EC" id="6.3.2.17"/>
    </reaction>
</comment>
<comment type="catalytic activity">
    <reaction evidence="20">
        <text>(6R)-5,10-methylenetetrahydrofolyl-(gamma-L-Glu)(n) + L-glutamate + ATP = (6R)-5,10-methylenetetrahydrofolyl-(gamma-L-Glu)(n+1) + ADP + phosphate + H(+)</text>
        <dbReference type="Rhea" id="RHEA:51912"/>
        <dbReference type="Rhea" id="RHEA-COMP:13257"/>
        <dbReference type="Rhea" id="RHEA-COMP:13258"/>
        <dbReference type="ChEBI" id="CHEBI:15378"/>
        <dbReference type="ChEBI" id="CHEBI:29985"/>
        <dbReference type="ChEBI" id="CHEBI:30616"/>
        <dbReference type="ChEBI" id="CHEBI:43474"/>
        <dbReference type="ChEBI" id="CHEBI:136572"/>
        <dbReference type="ChEBI" id="CHEBI:456216"/>
        <dbReference type="EC" id="6.3.2.17"/>
    </reaction>
</comment>
<evidence type="ECO:0000256" key="19">
    <source>
        <dbReference type="ARBA" id="ARBA00047808"/>
    </source>
</evidence>
<proteinExistence type="inferred from homology"/>
<feature type="domain" description="Mur ligase C-terminal" evidence="22">
    <location>
        <begin position="331"/>
        <end position="451"/>
    </location>
</feature>
<dbReference type="InterPro" id="IPR013221">
    <property type="entry name" value="Mur_ligase_cen"/>
</dbReference>
<dbReference type="InterPro" id="IPR004101">
    <property type="entry name" value="Mur_ligase_C"/>
</dbReference>
<evidence type="ECO:0000256" key="6">
    <source>
        <dbReference type="ARBA" id="ARBA00013023"/>
    </source>
</evidence>
<evidence type="ECO:0000256" key="7">
    <source>
        <dbReference type="ARBA" id="ARBA00013025"/>
    </source>
</evidence>
<dbReference type="KEGG" id="pbu:L21SP3_01746"/>
<evidence type="ECO:0000256" key="4">
    <source>
        <dbReference type="ARBA" id="ARBA00005150"/>
    </source>
</evidence>
<dbReference type="GO" id="GO:0005524">
    <property type="term" value="F:ATP binding"/>
    <property type="evidence" value="ECO:0007669"/>
    <property type="project" value="UniProtKB-KW"/>
</dbReference>
<sequence>MARTTKTKSCSSSRKKDAGKTIRGYKEAMDYIFSHTDYEKQRLLRYNITTFDLTRMYRLLKEMKNPEKGQNFIHIAGSKGKGSTSTMLARMLEAGGYKVGLYTSPHITSMHERISVNNKHITERQMTALVREIKPAVDKLAKENIQPTFFELLTAMAFVHFKNQKADYVVLETGLGGRLDSTNVVQPLITAITQISIDHQRQLGYKIEQIAKEKAGIIKEGVPVVTIDQDENALEVIKADSEAKNSPLWITGVNVDFSSRFESSREDGPHTRICVQSETSKFEHLKVPLPGDHQALNCGLALTIIDQLKNLGCEIENEDIVKGLENVHMPGRMEVVFNEPTVIVDAAHNAASLRALIATIGQHIPYDSLIFIFGCNADKDIHGMLDQLQYGADKVIFTRSSSPRAISPDELAEEYNELTGRMCQTSLSLGDALKIAGSAVTRGDVICISGSVYLVGDAIKRFNRIKEAARANAAQQ</sequence>
<evidence type="ECO:0000313" key="24">
    <source>
        <dbReference type="EMBL" id="AQQ09925.1"/>
    </source>
</evidence>
<evidence type="ECO:0000259" key="22">
    <source>
        <dbReference type="Pfam" id="PF02875"/>
    </source>
</evidence>
<feature type="domain" description="Mur ligase central" evidence="23">
    <location>
        <begin position="75"/>
        <end position="303"/>
    </location>
</feature>
<dbReference type="PIRSF" id="PIRSF001563">
    <property type="entry name" value="Folylpolyglu_synth"/>
    <property type="match status" value="1"/>
</dbReference>
<comment type="catalytic activity">
    <reaction evidence="19">
        <text>10-formyltetrahydrofolyl-(gamma-L-Glu)(n) + L-glutamate + ATP = 10-formyltetrahydrofolyl-(gamma-L-Glu)(n+1) + ADP + phosphate + H(+)</text>
        <dbReference type="Rhea" id="RHEA:51904"/>
        <dbReference type="Rhea" id="RHEA-COMP:13088"/>
        <dbReference type="Rhea" id="RHEA-COMP:14300"/>
        <dbReference type="ChEBI" id="CHEBI:15378"/>
        <dbReference type="ChEBI" id="CHEBI:29985"/>
        <dbReference type="ChEBI" id="CHEBI:30616"/>
        <dbReference type="ChEBI" id="CHEBI:43474"/>
        <dbReference type="ChEBI" id="CHEBI:134413"/>
        <dbReference type="ChEBI" id="CHEBI:456216"/>
        <dbReference type="EC" id="6.3.2.17"/>
    </reaction>
</comment>
<dbReference type="SUPFAM" id="SSF53244">
    <property type="entry name" value="MurD-like peptide ligases, peptide-binding domain"/>
    <property type="match status" value="1"/>
</dbReference>
<dbReference type="InterPro" id="IPR036615">
    <property type="entry name" value="Mur_ligase_C_dom_sf"/>
</dbReference>
<evidence type="ECO:0000256" key="10">
    <source>
        <dbReference type="ARBA" id="ARBA00022723"/>
    </source>
</evidence>
<dbReference type="FunFam" id="3.40.1190.10:FF:000011">
    <property type="entry name" value="Folylpolyglutamate synthase/dihydrofolate synthase"/>
    <property type="match status" value="1"/>
</dbReference>
<dbReference type="STRING" id="1940790.L21SP3_01746"/>
<gene>
    <name evidence="24" type="primary">fgs</name>
    <name evidence="24" type="ORF">L21SP3_01746</name>
</gene>
<name>A0A1Q2HRR4_9BACT</name>
<evidence type="ECO:0000256" key="15">
    <source>
        <dbReference type="ARBA" id="ARBA00030048"/>
    </source>
</evidence>
<dbReference type="NCBIfam" id="TIGR01499">
    <property type="entry name" value="folC"/>
    <property type="match status" value="1"/>
</dbReference>
<protein>
    <recommendedName>
        <fullName evidence="8">Dihydrofolate synthase/folylpolyglutamate synthase</fullName>
        <ecNumber evidence="6">6.3.2.12</ecNumber>
        <ecNumber evidence="7">6.3.2.17</ecNumber>
    </recommendedName>
    <alternativeName>
        <fullName evidence="17">Folylpoly-gamma-glutamate synthetase-dihydrofolate synthetase</fullName>
    </alternativeName>
    <alternativeName>
        <fullName evidence="15">Folylpolyglutamate synthetase</fullName>
    </alternativeName>
    <alternativeName>
        <fullName evidence="16">Tetrahydrofolylpolyglutamate synthase</fullName>
    </alternativeName>
</protein>
<evidence type="ECO:0000256" key="11">
    <source>
        <dbReference type="ARBA" id="ARBA00022741"/>
    </source>
</evidence>
<accession>A0A1Q2HRR4</accession>
<evidence type="ECO:0000256" key="1">
    <source>
        <dbReference type="ARBA" id="ARBA00001946"/>
    </source>
</evidence>
<dbReference type="GO" id="GO:0046656">
    <property type="term" value="P:folic acid biosynthetic process"/>
    <property type="evidence" value="ECO:0007669"/>
    <property type="project" value="UniProtKB-KW"/>
</dbReference>
<dbReference type="PANTHER" id="PTHR11136">
    <property type="entry name" value="FOLYLPOLYGLUTAMATE SYNTHASE-RELATED"/>
    <property type="match status" value="1"/>
</dbReference>
<dbReference type="SUPFAM" id="SSF53623">
    <property type="entry name" value="MurD-like peptide ligases, catalytic domain"/>
    <property type="match status" value="1"/>
</dbReference>